<dbReference type="EMBL" id="KP136319">
    <property type="protein sequence ID" value="AJF96893.1"/>
    <property type="molecule type" value="Genomic_DNA"/>
</dbReference>
<keyword evidence="2" id="KW-1133">Transmembrane helix</keyword>
<evidence type="ECO:0000313" key="3">
    <source>
        <dbReference type="EMBL" id="AJF96893.1"/>
    </source>
</evidence>
<dbReference type="KEGG" id="vg:23461810"/>
<organism evidence="3 4">
    <name type="scientific">Pandoravirus inopinatum</name>
    <dbReference type="NCBI Taxonomy" id="1605721"/>
    <lineage>
        <taxon>Viruses</taxon>
        <taxon>Pandoravirus</taxon>
    </lineage>
</organism>
<accession>A0A0B5IW41</accession>
<reference evidence="3 4" key="1">
    <citation type="journal article" date="2015" name="Parasitol. Res.">
        <title>Viruses in close associations with free-living amoebae.</title>
        <authorList>
            <person name="Scheid P."/>
        </authorList>
    </citation>
    <scope>NUCLEOTIDE SEQUENCE [LARGE SCALE GENOMIC DNA]</scope>
    <source>
        <strain evidence="3">KlaHel</strain>
    </source>
</reference>
<dbReference type="RefSeq" id="YP_009119128.1">
    <property type="nucleotide sequence ID" value="NC_026440.1"/>
</dbReference>
<dbReference type="GeneID" id="23461810"/>
<name>A0A0B5IW41_9VIRU</name>
<evidence type="ECO:0000256" key="1">
    <source>
        <dbReference type="SAM" id="MobiDB-lite"/>
    </source>
</evidence>
<feature type="transmembrane region" description="Helical" evidence="2">
    <location>
        <begin position="72"/>
        <end position="95"/>
    </location>
</feature>
<dbReference type="Proteomes" id="UP000202511">
    <property type="component" value="Segment"/>
</dbReference>
<sequence length="169" mass="18506">MVLGVVDEARASSGGAQKPKQKEGHAMGRVSDRCNDNGDDGGAVPLTWSGTTKSADDAASAEVAQHPFRPSFYPVGFSLFFFHYIFLCLFFHIGAVRKGGTPKKIGGAHLADDAVKKKKFFMLTLAFVVGPAWPRCCLKKTRRAKAGPQARVLDTKSRAFAERKNFYFF</sequence>
<feature type="region of interest" description="Disordered" evidence="1">
    <location>
        <begin position="1"/>
        <end position="47"/>
    </location>
</feature>
<keyword evidence="2" id="KW-0472">Membrane</keyword>
<proteinExistence type="predicted"/>
<keyword evidence="2" id="KW-0812">Transmembrane</keyword>
<evidence type="ECO:0000313" key="4">
    <source>
        <dbReference type="Proteomes" id="UP000202511"/>
    </source>
</evidence>
<feature type="compositionally biased region" description="Basic and acidic residues" evidence="1">
    <location>
        <begin position="20"/>
        <end position="36"/>
    </location>
</feature>
<evidence type="ECO:0000256" key="2">
    <source>
        <dbReference type="SAM" id="Phobius"/>
    </source>
</evidence>
<protein>
    <submittedName>
        <fullName evidence="3">Uncharacterized protein</fullName>
    </submittedName>
</protein>